<dbReference type="STRING" id="105984.A0A427XQZ3"/>
<feature type="compositionally biased region" description="Basic and acidic residues" evidence="1">
    <location>
        <begin position="364"/>
        <end position="394"/>
    </location>
</feature>
<feature type="compositionally biased region" description="Basic and acidic residues" evidence="1">
    <location>
        <begin position="660"/>
        <end position="670"/>
    </location>
</feature>
<feature type="compositionally biased region" description="Low complexity" evidence="1">
    <location>
        <begin position="36"/>
        <end position="46"/>
    </location>
</feature>
<feature type="region of interest" description="Disordered" evidence="1">
    <location>
        <begin position="1"/>
        <end position="46"/>
    </location>
</feature>
<dbReference type="RefSeq" id="XP_028475983.1">
    <property type="nucleotide sequence ID" value="XM_028624009.1"/>
</dbReference>
<accession>A0A427XQZ3</accession>
<evidence type="ECO:0000313" key="2">
    <source>
        <dbReference type="EMBL" id="RSH81264.1"/>
    </source>
</evidence>
<protein>
    <submittedName>
        <fullName evidence="2">Uncharacterized protein</fullName>
    </submittedName>
</protein>
<dbReference type="OrthoDB" id="431557at2759"/>
<feature type="compositionally biased region" description="Gly residues" evidence="1">
    <location>
        <begin position="203"/>
        <end position="215"/>
    </location>
</feature>
<sequence length="1140" mass="120249">MNKRPHPGLSLPAKPYAPPQAGPAPPLPAGPPPAQQPAYPQDQQAAHAAAWAAYYQSQAAGGAGAGYTAAAAQPAASTAAPPNPYANYGYGAGAQHAQSNQPSYNQQGAGYNAGAGYNQPASPAQGYGAPQYGAQAGYTAGGGAPYTPSPAHSYGGQAQAPGYGAYNGGGHQSPTNSYHNQQGAGYTPQPPQPYFPQQQQQQGQGGGGFGGGGGSQANQPYRPSGPGNASQNRPYTPQPGPPGRGAPVPARPPAPSGGGGPGPGGPGGFPPAKRPRFDGPGGAGPGGPAGIPPRPPSSRGGPPQGYGSGMARPMGGGGGGRGGGPMGQPSVPRMGFNNPRGGGPMRGGMGGRGGAPMRGGMMGRDSRGPPLRRDRNDRNDRDRERDRDRDRGDMRPPVSGARRVDALPQQRDRKRKDKVEKEAKTTMTDFRIVGIEVKELDWTWGLIGEHVVDEVQEEKKEEDQIETKTDDPAVEVKTETEEDSAAAVAEIKNESAEVKEEAAAETKPEVENSEEPKGDEATAGDALDEKRGEKRKAKPSSVDGDVENGSPKKRSTFAITHGKANTGEAAPTSSPESNQNRFRIYFESPPELDRVPKASRRNPNKRWRRESSSVAPSRMGEHEEHHEEHPEGDHHDHDDEHEAAPETEAAVKVAPAPEQVEEKADEEKVDAPATTEPSAEAVPESAAETTTEPPAEPATESAAEPAAEPAAEHAPVTETAPEPAEAAAPESAAPEGPADKAPETAEEDVGDVSMITNSVLDESDVTEHASGLTGAEASSAELEAALAASAHNAASAYGNRGKQRTRRWSSSSAESLAESFVTAHASDVAQPSVNRVSVLYEDSTRRLVFDASVVRKVRIFRGEGRIEVEILPEAAPAKQEKEAEEKEEGKAELDLPKGVLVETYDATEQRFVAVTRERLDQLWLSDTTSNLPPLHRVFTATPPGEPITLTVFLNKKKPLSEPKWCRTNQADEWLYEQFGRRAGTDAGWRGKLEIVDPDAPPTLASILETWKSGSTSGTPTDRTDFTASLLASPNDLLEILLRLTRGDRNPAASVGTGPSSANGPLATAIRSDSPYASHQTHVSLAILAMYRLTTDYAEQAGVKTEVLNEKIADIIKSLPTHMIHKSLDGLYKEWLAERKA</sequence>
<name>A0A427XQZ3_9TREE</name>
<feature type="compositionally biased region" description="Polar residues" evidence="1">
    <location>
        <begin position="217"/>
        <end position="235"/>
    </location>
</feature>
<organism evidence="2 3">
    <name type="scientific">Apiotrichum porosum</name>
    <dbReference type="NCBI Taxonomy" id="105984"/>
    <lineage>
        <taxon>Eukaryota</taxon>
        <taxon>Fungi</taxon>
        <taxon>Dikarya</taxon>
        <taxon>Basidiomycota</taxon>
        <taxon>Agaricomycotina</taxon>
        <taxon>Tremellomycetes</taxon>
        <taxon>Trichosporonales</taxon>
        <taxon>Trichosporonaceae</taxon>
        <taxon>Apiotrichum</taxon>
    </lineage>
</organism>
<feature type="compositionally biased region" description="Polar residues" evidence="1">
    <location>
        <begin position="571"/>
        <end position="581"/>
    </location>
</feature>
<feature type="compositionally biased region" description="Gly residues" evidence="1">
    <location>
        <begin position="302"/>
        <end position="326"/>
    </location>
</feature>
<feature type="compositionally biased region" description="Polar residues" evidence="1">
    <location>
        <begin position="173"/>
        <end position="184"/>
    </location>
</feature>
<feature type="compositionally biased region" description="Gly residues" evidence="1">
    <location>
        <begin position="279"/>
        <end position="289"/>
    </location>
</feature>
<dbReference type="EMBL" id="RSCE01000007">
    <property type="protein sequence ID" value="RSH81264.1"/>
    <property type="molecule type" value="Genomic_DNA"/>
</dbReference>
<dbReference type="AlphaFoldDB" id="A0A427XQZ3"/>
<feature type="compositionally biased region" description="Basic and acidic residues" evidence="1">
    <location>
        <begin position="455"/>
        <end position="479"/>
    </location>
</feature>
<feature type="region of interest" description="Disordered" evidence="1">
    <location>
        <begin position="65"/>
        <end position="426"/>
    </location>
</feature>
<dbReference type="GeneID" id="39593247"/>
<feature type="compositionally biased region" description="Low complexity" evidence="1">
    <location>
        <begin position="65"/>
        <end position="138"/>
    </location>
</feature>
<dbReference type="Proteomes" id="UP000279236">
    <property type="component" value="Unassembled WGS sequence"/>
</dbReference>
<keyword evidence="3" id="KW-1185">Reference proteome</keyword>
<proteinExistence type="predicted"/>
<feature type="compositionally biased region" description="Gly residues" evidence="1">
    <location>
        <begin position="340"/>
        <end position="362"/>
    </location>
</feature>
<comment type="caution">
    <text evidence="2">The sequence shown here is derived from an EMBL/GenBank/DDBJ whole genome shotgun (WGS) entry which is preliminary data.</text>
</comment>
<feature type="compositionally biased region" description="Pro residues" evidence="1">
    <location>
        <begin position="15"/>
        <end position="35"/>
    </location>
</feature>
<feature type="compositionally biased region" description="Basic and acidic residues" evidence="1">
    <location>
        <begin position="491"/>
        <end position="520"/>
    </location>
</feature>
<feature type="compositionally biased region" description="Gly residues" evidence="1">
    <location>
        <begin position="256"/>
        <end position="267"/>
    </location>
</feature>
<reference evidence="2 3" key="1">
    <citation type="submission" date="2018-11" db="EMBL/GenBank/DDBJ databases">
        <title>Genome sequence of Apiotrichum porosum DSM 27194.</title>
        <authorList>
            <person name="Aliyu H."/>
            <person name="Gorte O."/>
            <person name="Ochsenreither K."/>
        </authorList>
    </citation>
    <scope>NUCLEOTIDE SEQUENCE [LARGE SCALE GENOMIC DNA]</scope>
    <source>
        <strain evidence="2 3">DSM 27194</strain>
    </source>
</reference>
<gene>
    <name evidence="2" type="ORF">EHS24_008704</name>
</gene>
<feature type="compositionally biased region" description="Pro residues" evidence="1">
    <location>
        <begin position="236"/>
        <end position="255"/>
    </location>
</feature>
<feature type="compositionally biased region" description="Basic and acidic residues" evidence="1">
    <location>
        <begin position="619"/>
        <end position="644"/>
    </location>
</feature>
<evidence type="ECO:0000313" key="3">
    <source>
        <dbReference type="Proteomes" id="UP000279236"/>
    </source>
</evidence>
<feature type="compositionally biased region" description="Low complexity" evidence="1">
    <location>
        <begin position="154"/>
        <end position="164"/>
    </location>
</feature>
<feature type="region of interest" description="Disordered" evidence="1">
    <location>
        <begin position="455"/>
        <end position="752"/>
    </location>
</feature>
<evidence type="ECO:0000256" key="1">
    <source>
        <dbReference type="SAM" id="MobiDB-lite"/>
    </source>
</evidence>
<feature type="compositionally biased region" description="Basic residues" evidence="1">
    <location>
        <begin position="597"/>
        <end position="608"/>
    </location>
</feature>
<feature type="compositionally biased region" description="Low complexity" evidence="1">
    <location>
        <begin position="675"/>
        <end position="736"/>
    </location>
</feature>